<feature type="region of interest" description="Disordered" evidence="1">
    <location>
        <begin position="54"/>
        <end position="87"/>
    </location>
</feature>
<accession>A0AA85JLF1</accession>
<protein>
    <submittedName>
        <fullName evidence="3 4">Uncharacterized protein</fullName>
    </submittedName>
</protein>
<dbReference type="Proteomes" id="UP000050795">
    <property type="component" value="Unassembled WGS sequence"/>
</dbReference>
<proteinExistence type="predicted"/>
<feature type="region of interest" description="Disordered" evidence="1">
    <location>
        <begin position="301"/>
        <end position="361"/>
    </location>
</feature>
<feature type="compositionally biased region" description="Low complexity" evidence="1">
    <location>
        <begin position="257"/>
        <end position="267"/>
    </location>
</feature>
<dbReference type="AlphaFoldDB" id="A0AA85JLF1"/>
<feature type="compositionally biased region" description="Acidic residues" evidence="1">
    <location>
        <begin position="335"/>
        <end position="349"/>
    </location>
</feature>
<feature type="region of interest" description="Disordered" evidence="1">
    <location>
        <begin position="241"/>
        <end position="267"/>
    </location>
</feature>
<name>A0AA85JLF1_TRIRE</name>
<feature type="compositionally biased region" description="Polar residues" evidence="1">
    <location>
        <begin position="351"/>
        <end position="361"/>
    </location>
</feature>
<sequence length="422" mass="48978">MSSQTTHRHRKQHFPRLERRKLGIQLLQTPTFQDYDSDDDPIYFTKYSRSLLISSPQKSSRSTKESKDTGCGRTDKRARDEHNEQERSRRRELAVIYELIRCNISSDDMHLLDQLSGPKSVDKLSYPQVLQIAYQLVLEEEHNLVLFERSLTDIKLIEKQLLRTGIPLPERPKCPPIIDNYRKIVQLVDDLLRQDKICRSIDGIYDVTPAERASIGDQEISYPTSNRISSDTVYSKRIRGPRSYNSKKCSSYHDNNHNSNHKNNNNYYFKSEETENCLSNWSNTPVNPCKVKRSFSSASLYDDDDGCDSDDNDNDGDDEEEEEVAAAVAFKVEKEEEDEEQEEEEENDTDSNLLSPSPTSIINDQNPCMWLDNYEFLDILTKIKEDPDYTIDNFDTTCDDEFSNVVDLENLIKNFKAEEPIY</sequence>
<feature type="compositionally biased region" description="Basic residues" evidence="1">
    <location>
        <begin position="1"/>
        <end position="14"/>
    </location>
</feature>
<keyword evidence="2" id="KW-1185">Reference proteome</keyword>
<organism evidence="2 3">
    <name type="scientific">Trichobilharzia regenti</name>
    <name type="common">Nasal bird schistosome</name>
    <dbReference type="NCBI Taxonomy" id="157069"/>
    <lineage>
        <taxon>Eukaryota</taxon>
        <taxon>Metazoa</taxon>
        <taxon>Spiralia</taxon>
        <taxon>Lophotrochozoa</taxon>
        <taxon>Platyhelminthes</taxon>
        <taxon>Trematoda</taxon>
        <taxon>Digenea</taxon>
        <taxon>Strigeidida</taxon>
        <taxon>Schistosomatoidea</taxon>
        <taxon>Schistosomatidae</taxon>
        <taxon>Trichobilharzia</taxon>
    </lineage>
</organism>
<dbReference type="WBParaSite" id="TREG1_32480.2">
    <property type="protein sequence ID" value="TREG1_32480.2"/>
    <property type="gene ID" value="TREG1_32480"/>
</dbReference>
<reference evidence="2" key="1">
    <citation type="submission" date="2022-06" db="EMBL/GenBank/DDBJ databases">
        <authorList>
            <person name="Berger JAMES D."/>
            <person name="Berger JAMES D."/>
        </authorList>
    </citation>
    <scope>NUCLEOTIDE SEQUENCE [LARGE SCALE GENOMIC DNA]</scope>
</reference>
<evidence type="ECO:0000313" key="4">
    <source>
        <dbReference type="WBParaSite" id="TREG1_32480.2"/>
    </source>
</evidence>
<dbReference type="WBParaSite" id="TREG1_32480.1">
    <property type="protein sequence ID" value="TREG1_32480.1"/>
    <property type="gene ID" value="TREG1_32480"/>
</dbReference>
<evidence type="ECO:0000256" key="1">
    <source>
        <dbReference type="SAM" id="MobiDB-lite"/>
    </source>
</evidence>
<evidence type="ECO:0000313" key="3">
    <source>
        <dbReference type="WBParaSite" id="TREG1_32480.1"/>
    </source>
</evidence>
<evidence type="ECO:0000313" key="2">
    <source>
        <dbReference type="Proteomes" id="UP000050795"/>
    </source>
</evidence>
<reference evidence="3 4" key="2">
    <citation type="submission" date="2023-11" db="UniProtKB">
        <authorList>
            <consortium name="WormBaseParasite"/>
        </authorList>
    </citation>
    <scope>IDENTIFICATION</scope>
</reference>
<feature type="compositionally biased region" description="Basic and acidic residues" evidence="1">
    <location>
        <begin position="62"/>
        <end position="87"/>
    </location>
</feature>
<feature type="region of interest" description="Disordered" evidence="1">
    <location>
        <begin position="1"/>
        <end position="20"/>
    </location>
</feature>
<feature type="compositionally biased region" description="Acidic residues" evidence="1">
    <location>
        <begin position="301"/>
        <end position="324"/>
    </location>
</feature>